<evidence type="ECO:0000256" key="14">
    <source>
        <dbReference type="ARBA" id="ARBA00022909"/>
    </source>
</evidence>
<dbReference type="InterPro" id="IPR036565">
    <property type="entry name" value="Mur-like_cat_sf"/>
</dbReference>
<dbReference type="GO" id="GO:0005737">
    <property type="term" value="C:cytoplasm"/>
    <property type="evidence" value="ECO:0007669"/>
    <property type="project" value="TreeGrafter"/>
</dbReference>
<comment type="pathway">
    <text evidence="3">Cofactor biosynthesis; tetrahydrofolate biosynthesis; 7,8-dihydrofolate from 2-amino-4-hydroxy-6-hydroxymethyl-7,8-dihydropteridine diphosphate and 4-aminobenzoate: step 2/2.</text>
</comment>
<keyword evidence="26" id="KW-1185">Reference proteome</keyword>
<evidence type="ECO:0000256" key="6">
    <source>
        <dbReference type="ARBA" id="ARBA00013023"/>
    </source>
</evidence>
<dbReference type="InterPro" id="IPR001645">
    <property type="entry name" value="Folylpolyglutamate_synth"/>
</dbReference>
<dbReference type="GO" id="GO:0004326">
    <property type="term" value="F:tetrahydrofolylpolyglutamate synthase activity"/>
    <property type="evidence" value="ECO:0007669"/>
    <property type="project" value="UniProtKB-EC"/>
</dbReference>
<evidence type="ECO:0000256" key="11">
    <source>
        <dbReference type="ARBA" id="ARBA00022741"/>
    </source>
</evidence>
<dbReference type="EC" id="6.3.2.17" evidence="7"/>
<feature type="compositionally biased region" description="Polar residues" evidence="22">
    <location>
        <begin position="1"/>
        <end position="15"/>
    </location>
</feature>
<keyword evidence="11" id="KW-0547">Nucleotide-binding</keyword>
<evidence type="ECO:0000256" key="18">
    <source>
        <dbReference type="ARBA" id="ARBA00047493"/>
    </source>
</evidence>
<dbReference type="GO" id="GO:0046872">
    <property type="term" value="F:metal ion binding"/>
    <property type="evidence" value="ECO:0007669"/>
    <property type="project" value="UniProtKB-KW"/>
</dbReference>
<organism evidence="25 26">
    <name type="scientific">Stieleria bergensis</name>
    <dbReference type="NCBI Taxonomy" id="2528025"/>
    <lineage>
        <taxon>Bacteria</taxon>
        <taxon>Pseudomonadati</taxon>
        <taxon>Planctomycetota</taxon>
        <taxon>Planctomycetia</taxon>
        <taxon>Pirellulales</taxon>
        <taxon>Pirellulaceae</taxon>
        <taxon>Stieleria</taxon>
    </lineage>
</organism>
<dbReference type="GO" id="GO:0046656">
    <property type="term" value="P:folic acid biosynthetic process"/>
    <property type="evidence" value="ECO:0007669"/>
    <property type="project" value="UniProtKB-KW"/>
</dbReference>
<evidence type="ECO:0000256" key="12">
    <source>
        <dbReference type="ARBA" id="ARBA00022840"/>
    </source>
</evidence>
<feature type="domain" description="Mur ligase central" evidence="24">
    <location>
        <begin position="99"/>
        <end position="339"/>
    </location>
</feature>
<dbReference type="SUPFAM" id="SSF53244">
    <property type="entry name" value="MurD-like peptide ligases, peptide-binding domain"/>
    <property type="match status" value="1"/>
</dbReference>
<evidence type="ECO:0000313" key="25">
    <source>
        <dbReference type="EMBL" id="QDT61159.1"/>
    </source>
</evidence>
<keyword evidence="13" id="KW-0460">Magnesium</keyword>
<keyword evidence="12" id="KW-0067">ATP-binding</keyword>
<evidence type="ECO:0000256" key="22">
    <source>
        <dbReference type="SAM" id="MobiDB-lite"/>
    </source>
</evidence>
<protein>
    <recommendedName>
        <fullName evidence="8">Dihydrofolate synthase/folylpolyglutamate synthase</fullName>
        <ecNumber evidence="6">6.3.2.12</ecNumber>
        <ecNumber evidence="7">6.3.2.17</ecNumber>
    </recommendedName>
    <alternativeName>
        <fullName evidence="17">Folylpoly-gamma-glutamate synthetase-dihydrofolate synthetase</fullName>
    </alternativeName>
    <alternativeName>
        <fullName evidence="15">Folylpolyglutamate synthetase</fullName>
    </alternativeName>
    <alternativeName>
        <fullName evidence="16">Tetrahydrofolylpolyglutamate synthase</fullName>
    </alternativeName>
</protein>
<comment type="catalytic activity">
    <reaction evidence="19">
        <text>10-formyltetrahydrofolyl-(gamma-L-Glu)(n) + L-glutamate + ATP = 10-formyltetrahydrofolyl-(gamma-L-Glu)(n+1) + ADP + phosphate + H(+)</text>
        <dbReference type="Rhea" id="RHEA:51904"/>
        <dbReference type="Rhea" id="RHEA-COMP:13088"/>
        <dbReference type="Rhea" id="RHEA-COMP:14300"/>
        <dbReference type="ChEBI" id="CHEBI:15378"/>
        <dbReference type="ChEBI" id="CHEBI:29985"/>
        <dbReference type="ChEBI" id="CHEBI:30616"/>
        <dbReference type="ChEBI" id="CHEBI:43474"/>
        <dbReference type="ChEBI" id="CHEBI:134413"/>
        <dbReference type="ChEBI" id="CHEBI:456216"/>
        <dbReference type="EC" id="6.3.2.17"/>
    </reaction>
</comment>
<comment type="catalytic activity">
    <reaction evidence="21">
        <text>7,8-dihydropteroate + L-glutamate + ATP = 7,8-dihydrofolate + ADP + phosphate + H(+)</text>
        <dbReference type="Rhea" id="RHEA:23584"/>
        <dbReference type="ChEBI" id="CHEBI:15378"/>
        <dbReference type="ChEBI" id="CHEBI:17839"/>
        <dbReference type="ChEBI" id="CHEBI:29985"/>
        <dbReference type="ChEBI" id="CHEBI:30616"/>
        <dbReference type="ChEBI" id="CHEBI:43474"/>
        <dbReference type="ChEBI" id="CHEBI:57451"/>
        <dbReference type="ChEBI" id="CHEBI:456216"/>
        <dbReference type="EC" id="6.3.2.12"/>
    </reaction>
</comment>
<dbReference type="InterPro" id="IPR004101">
    <property type="entry name" value="Mur_ligase_C"/>
</dbReference>
<evidence type="ECO:0000256" key="21">
    <source>
        <dbReference type="ARBA" id="ARBA00049161"/>
    </source>
</evidence>
<dbReference type="EC" id="6.3.2.12" evidence="6"/>
<feature type="region of interest" description="Disordered" evidence="22">
    <location>
        <begin position="1"/>
        <end position="25"/>
    </location>
</feature>
<evidence type="ECO:0000256" key="4">
    <source>
        <dbReference type="ARBA" id="ARBA00005150"/>
    </source>
</evidence>
<dbReference type="RefSeq" id="WP_419187522.1">
    <property type="nucleotide sequence ID" value="NZ_CP036272.1"/>
</dbReference>
<dbReference type="Pfam" id="PF08245">
    <property type="entry name" value="Mur_ligase_M"/>
    <property type="match status" value="1"/>
</dbReference>
<keyword evidence="9 25" id="KW-0436">Ligase</keyword>
<dbReference type="PROSITE" id="PS01011">
    <property type="entry name" value="FOLYLPOLYGLU_SYNT_1"/>
    <property type="match status" value="1"/>
</dbReference>
<evidence type="ECO:0000256" key="15">
    <source>
        <dbReference type="ARBA" id="ARBA00030048"/>
    </source>
</evidence>
<evidence type="ECO:0000256" key="3">
    <source>
        <dbReference type="ARBA" id="ARBA00004799"/>
    </source>
</evidence>
<dbReference type="AlphaFoldDB" id="A0A517SYE2"/>
<evidence type="ECO:0000256" key="20">
    <source>
        <dbReference type="ARBA" id="ARBA00049035"/>
    </source>
</evidence>
<evidence type="ECO:0000256" key="2">
    <source>
        <dbReference type="ARBA" id="ARBA00002714"/>
    </source>
</evidence>
<dbReference type="PANTHER" id="PTHR11136">
    <property type="entry name" value="FOLYLPOLYGLUTAMATE SYNTHASE-RELATED"/>
    <property type="match status" value="1"/>
</dbReference>
<evidence type="ECO:0000256" key="1">
    <source>
        <dbReference type="ARBA" id="ARBA00001946"/>
    </source>
</evidence>
<evidence type="ECO:0000256" key="9">
    <source>
        <dbReference type="ARBA" id="ARBA00022598"/>
    </source>
</evidence>
<evidence type="ECO:0000313" key="26">
    <source>
        <dbReference type="Proteomes" id="UP000315003"/>
    </source>
</evidence>
<evidence type="ECO:0000259" key="23">
    <source>
        <dbReference type="Pfam" id="PF02875"/>
    </source>
</evidence>
<dbReference type="InterPro" id="IPR013221">
    <property type="entry name" value="Mur_ligase_cen"/>
</dbReference>
<comment type="function">
    <text evidence="2">Functions in two distinct reactions of the de novo folate biosynthetic pathway. Catalyzes the addition of a glutamate residue to dihydropteroate (7,8-dihydropteroate or H2Pte) to form dihydrofolate (7,8-dihydrofolate monoglutamate or H2Pte-Glu). Also catalyzes successive additions of L-glutamate to tetrahydrofolate or 10-formyltetrahydrofolate or 5,10-methylenetetrahydrofolate, leading to folylpolyglutamate derivatives.</text>
</comment>
<evidence type="ECO:0000256" key="7">
    <source>
        <dbReference type="ARBA" id="ARBA00013025"/>
    </source>
</evidence>
<keyword evidence="14" id="KW-0289">Folate biosynthesis</keyword>
<name>A0A517SYE2_9BACT</name>
<evidence type="ECO:0000256" key="13">
    <source>
        <dbReference type="ARBA" id="ARBA00022842"/>
    </source>
</evidence>
<evidence type="ECO:0000259" key="24">
    <source>
        <dbReference type="Pfam" id="PF08245"/>
    </source>
</evidence>
<dbReference type="FunFam" id="3.40.1190.10:FF:000011">
    <property type="entry name" value="Folylpolyglutamate synthase/dihydrofolate synthase"/>
    <property type="match status" value="1"/>
</dbReference>
<gene>
    <name evidence="25" type="ORF">SV7mr_36910</name>
</gene>
<dbReference type="InterPro" id="IPR018109">
    <property type="entry name" value="Folylpolyglutamate_synth_CS"/>
</dbReference>
<dbReference type="GO" id="GO:0005524">
    <property type="term" value="F:ATP binding"/>
    <property type="evidence" value="ECO:0007669"/>
    <property type="project" value="UniProtKB-KW"/>
</dbReference>
<comment type="pathway">
    <text evidence="4">Cofactor biosynthesis; tetrahydrofolylpolyglutamate biosynthesis.</text>
</comment>
<dbReference type="NCBIfam" id="TIGR01499">
    <property type="entry name" value="folC"/>
    <property type="match status" value="1"/>
</dbReference>
<comment type="catalytic activity">
    <reaction evidence="18">
        <text>(6S)-5,6,7,8-tetrahydrofolyl-(gamma-L-Glu)(n) + L-glutamate + ATP = (6S)-5,6,7,8-tetrahydrofolyl-(gamma-L-Glu)(n+1) + ADP + phosphate + H(+)</text>
        <dbReference type="Rhea" id="RHEA:10580"/>
        <dbReference type="Rhea" id="RHEA-COMP:14738"/>
        <dbReference type="Rhea" id="RHEA-COMP:14740"/>
        <dbReference type="ChEBI" id="CHEBI:15378"/>
        <dbReference type="ChEBI" id="CHEBI:29985"/>
        <dbReference type="ChEBI" id="CHEBI:30616"/>
        <dbReference type="ChEBI" id="CHEBI:43474"/>
        <dbReference type="ChEBI" id="CHEBI:141005"/>
        <dbReference type="ChEBI" id="CHEBI:456216"/>
        <dbReference type="EC" id="6.3.2.17"/>
    </reaction>
</comment>
<reference evidence="25 26" key="1">
    <citation type="submission" date="2019-02" db="EMBL/GenBank/DDBJ databases">
        <title>Deep-cultivation of Planctomycetes and their phenomic and genomic characterization uncovers novel biology.</title>
        <authorList>
            <person name="Wiegand S."/>
            <person name="Jogler M."/>
            <person name="Boedeker C."/>
            <person name="Pinto D."/>
            <person name="Vollmers J."/>
            <person name="Rivas-Marin E."/>
            <person name="Kohn T."/>
            <person name="Peeters S.H."/>
            <person name="Heuer A."/>
            <person name="Rast P."/>
            <person name="Oberbeckmann S."/>
            <person name="Bunk B."/>
            <person name="Jeske O."/>
            <person name="Meyerdierks A."/>
            <person name="Storesund J.E."/>
            <person name="Kallscheuer N."/>
            <person name="Luecker S."/>
            <person name="Lage O.M."/>
            <person name="Pohl T."/>
            <person name="Merkel B.J."/>
            <person name="Hornburger P."/>
            <person name="Mueller R.-W."/>
            <person name="Bruemmer F."/>
            <person name="Labrenz M."/>
            <person name="Spormann A.M."/>
            <person name="Op den Camp H."/>
            <person name="Overmann J."/>
            <person name="Amann R."/>
            <person name="Jetten M.S.M."/>
            <person name="Mascher T."/>
            <person name="Medema M.H."/>
            <person name="Devos D.P."/>
            <person name="Kaster A.-K."/>
            <person name="Ovreas L."/>
            <person name="Rohde M."/>
            <person name="Galperin M.Y."/>
            <person name="Jogler C."/>
        </authorList>
    </citation>
    <scope>NUCLEOTIDE SEQUENCE [LARGE SCALE GENOMIC DNA]</scope>
    <source>
        <strain evidence="25 26">SV_7m_r</strain>
    </source>
</reference>
<evidence type="ECO:0000256" key="10">
    <source>
        <dbReference type="ARBA" id="ARBA00022723"/>
    </source>
</evidence>
<proteinExistence type="inferred from homology"/>
<dbReference type="EMBL" id="CP036272">
    <property type="protein sequence ID" value="QDT61159.1"/>
    <property type="molecule type" value="Genomic_DNA"/>
</dbReference>
<evidence type="ECO:0000256" key="16">
    <source>
        <dbReference type="ARBA" id="ARBA00030592"/>
    </source>
</evidence>
<evidence type="ECO:0000256" key="17">
    <source>
        <dbReference type="ARBA" id="ARBA00032510"/>
    </source>
</evidence>
<dbReference type="SUPFAM" id="SSF53623">
    <property type="entry name" value="MurD-like peptide ligases, catalytic domain"/>
    <property type="match status" value="1"/>
</dbReference>
<evidence type="ECO:0000256" key="8">
    <source>
        <dbReference type="ARBA" id="ARBA00019357"/>
    </source>
</evidence>
<keyword evidence="10" id="KW-0479">Metal-binding</keyword>
<dbReference type="Gene3D" id="3.40.1190.10">
    <property type="entry name" value="Mur-like, catalytic domain"/>
    <property type="match status" value="1"/>
</dbReference>
<comment type="similarity">
    <text evidence="5">Belongs to the folylpolyglutamate synthase family.</text>
</comment>
<dbReference type="InterPro" id="IPR036615">
    <property type="entry name" value="Mur_ligase_C_dom_sf"/>
</dbReference>
<evidence type="ECO:0000256" key="19">
    <source>
        <dbReference type="ARBA" id="ARBA00047808"/>
    </source>
</evidence>
<accession>A0A517SYE2</accession>
<feature type="domain" description="Mur ligase C-terminal" evidence="23">
    <location>
        <begin position="396"/>
        <end position="525"/>
    </location>
</feature>
<comment type="cofactor">
    <cofactor evidence="1">
        <name>Mg(2+)</name>
        <dbReference type="ChEBI" id="CHEBI:18420"/>
    </cofactor>
</comment>
<dbReference type="GO" id="GO:0008841">
    <property type="term" value="F:dihydrofolate synthase activity"/>
    <property type="evidence" value="ECO:0007669"/>
    <property type="project" value="UniProtKB-EC"/>
</dbReference>
<dbReference type="PANTHER" id="PTHR11136:SF0">
    <property type="entry name" value="DIHYDROFOLATE SYNTHETASE-RELATED"/>
    <property type="match status" value="1"/>
</dbReference>
<comment type="catalytic activity">
    <reaction evidence="20">
        <text>(6R)-5,10-methylenetetrahydrofolyl-(gamma-L-Glu)(n) + L-glutamate + ATP = (6R)-5,10-methylenetetrahydrofolyl-(gamma-L-Glu)(n+1) + ADP + phosphate + H(+)</text>
        <dbReference type="Rhea" id="RHEA:51912"/>
        <dbReference type="Rhea" id="RHEA-COMP:13257"/>
        <dbReference type="Rhea" id="RHEA-COMP:13258"/>
        <dbReference type="ChEBI" id="CHEBI:15378"/>
        <dbReference type="ChEBI" id="CHEBI:29985"/>
        <dbReference type="ChEBI" id="CHEBI:30616"/>
        <dbReference type="ChEBI" id="CHEBI:43474"/>
        <dbReference type="ChEBI" id="CHEBI:136572"/>
        <dbReference type="ChEBI" id="CHEBI:456216"/>
        <dbReference type="EC" id="6.3.2.17"/>
    </reaction>
</comment>
<dbReference type="Proteomes" id="UP000315003">
    <property type="component" value="Chromosome"/>
</dbReference>
<sequence length="591" mass="63626">MQSAGSVPAANTSVAATRDEPLVNQPAGRAETLTSAQREQLAQATDFLFHRIDFERSGQRDHPFKLQRTEELFRRLGLAAYLADPNGAQKAAPIPVIHIAGTKGKGSTATMVTSMLQQAGYRVGLYTSPHLSDLRERFRINSQMCSVDELRQLIERLRPVVDDMDQAGQPVSFFELTTALAMLYFVRSQVDAIVLEVGLGGRLDSTNVCQSTVTAITSIGLDHQQILGDTVEKIAAEKAGIIKNDVPLISGVASGGAAKVIDQLAQQANVPFSKRGRDFSASILQQHATGSQFDFRWHGAPHAPDQSGHQQPHPMELKSLQLGLLGSHQVDNAAVAIAILKTLDHRTPLSIPQSAIAQGLNPIECPGRTERLWIDPRDIVSPEQVSHASRQLPDEQLVIVDTAHNGDSIAALCQALRSRFKDSDQPHSGEGADKSTLKRPLAFVFGTTNDKDIAGMAESITEIADAVFATQYTTNPRALPAQQCHTAFGQAMQTASPSKPTRDCQIHLIDAPETALQNALLWVNQHGQPSPTGKPANAGTVVVCGSFFLAGQLRPQLLAATTDLAHTSKTACCQHATVTHGDSNESVRLQP</sequence>
<dbReference type="Gene3D" id="3.90.190.20">
    <property type="entry name" value="Mur ligase, C-terminal domain"/>
    <property type="match status" value="1"/>
</dbReference>
<evidence type="ECO:0000256" key="5">
    <source>
        <dbReference type="ARBA" id="ARBA00008276"/>
    </source>
</evidence>
<dbReference type="Pfam" id="PF02875">
    <property type="entry name" value="Mur_ligase_C"/>
    <property type="match status" value="1"/>
</dbReference>